<dbReference type="Proteomes" id="UP001234297">
    <property type="component" value="Chromosome 9"/>
</dbReference>
<proteinExistence type="predicted"/>
<accession>A0ACC2KG48</accession>
<gene>
    <name evidence="1" type="ORF">MRB53_028482</name>
</gene>
<sequence>MWTLFFFPLLESRGGPPLILKPASCCGPAANGQRSPCPPLLSPLNQAAASFPLQQSLCYFWRRAAPASYPLPSHLHNTLQRPEFSNFAQRLLTKIFSAQQLHLLPTAKDLIQRPGSH</sequence>
<keyword evidence="2" id="KW-1185">Reference proteome</keyword>
<evidence type="ECO:0000313" key="2">
    <source>
        <dbReference type="Proteomes" id="UP001234297"/>
    </source>
</evidence>
<organism evidence="1 2">
    <name type="scientific">Persea americana</name>
    <name type="common">Avocado</name>
    <dbReference type="NCBI Taxonomy" id="3435"/>
    <lineage>
        <taxon>Eukaryota</taxon>
        <taxon>Viridiplantae</taxon>
        <taxon>Streptophyta</taxon>
        <taxon>Embryophyta</taxon>
        <taxon>Tracheophyta</taxon>
        <taxon>Spermatophyta</taxon>
        <taxon>Magnoliopsida</taxon>
        <taxon>Magnoliidae</taxon>
        <taxon>Laurales</taxon>
        <taxon>Lauraceae</taxon>
        <taxon>Persea</taxon>
    </lineage>
</organism>
<evidence type="ECO:0000313" key="1">
    <source>
        <dbReference type="EMBL" id="KAJ8619953.1"/>
    </source>
</evidence>
<dbReference type="EMBL" id="CM056817">
    <property type="protein sequence ID" value="KAJ8619953.1"/>
    <property type="molecule type" value="Genomic_DNA"/>
</dbReference>
<reference evidence="1 2" key="1">
    <citation type="journal article" date="2022" name="Hortic Res">
        <title>A haplotype resolved chromosomal level avocado genome allows analysis of novel avocado genes.</title>
        <authorList>
            <person name="Nath O."/>
            <person name="Fletcher S.J."/>
            <person name="Hayward A."/>
            <person name="Shaw L.M."/>
            <person name="Masouleh A.K."/>
            <person name="Furtado A."/>
            <person name="Henry R.J."/>
            <person name="Mitter N."/>
        </authorList>
    </citation>
    <scope>NUCLEOTIDE SEQUENCE [LARGE SCALE GENOMIC DNA]</scope>
    <source>
        <strain evidence="2">cv. Hass</strain>
    </source>
</reference>
<name>A0ACC2KG48_PERAE</name>
<protein>
    <submittedName>
        <fullName evidence="1">Uncharacterized protein</fullName>
    </submittedName>
</protein>
<comment type="caution">
    <text evidence="1">The sequence shown here is derived from an EMBL/GenBank/DDBJ whole genome shotgun (WGS) entry which is preliminary data.</text>
</comment>